<comment type="caution">
    <text evidence="1">The sequence shown here is derived from an EMBL/GenBank/DDBJ whole genome shotgun (WGS) entry which is preliminary data.</text>
</comment>
<accession>A0A9D3W4A8</accession>
<dbReference type="InterPro" id="IPR021109">
    <property type="entry name" value="Peptidase_aspartic_dom_sf"/>
</dbReference>
<proteinExistence type="predicted"/>
<sequence>MIQQIQEEAGISIERYDDLESLFSIEDEPIEKTLCAIPTDFFESESDYLDSLICMTILMLQKQHQTVAKDVVPIPQVLVKIYLDKYSKPITIIVFLDTGAAATIMNPDVLPAHWWKPYTAIFNSAANRLFATYLKSKPITIQFFPRCFV</sequence>
<dbReference type="Proteomes" id="UP000828251">
    <property type="component" value="Unassembled WGS sequence"/>
</dbReference>
<dbReference type="OrthoDB" id="1914518at2759"/>
<dbReference type="SUPFAM" id="SSF50630">
    <property type="entry name" value="Acid proteases"/>
    <property type="match status" value="1"/>
</dbReference>
<protein>
    <submittedName>
        <fullName evidence="1">Uncharacterized protein</fullName>
    </submittedName>
</protein>
<dbReference type="EMBL" id="JAIQCV010000004">
    <property type="protein sequence ID" value="KAH1108879.1"/>
    <property type="molecule type" value="Genomic_DNA"/>
</dbReference>
<name>A0A9D3W4A8_9ROSI</name>
<evidence type="ECO:0000313" key="1">
    <source>
        <dbReference type="EMBL" id="KAH1108879.1"/>
    </source>
</evidence>
<keyword evidence="2" id="KW-1185">Reference proteome</keyword>
<evidence type="ECO:0000313" key="2">
    <source>
        <dbReference type="Proteomes" id="UP000828251"/>
    </source>
</evidence>
<reference evidence="1 2" key="1">
    <citation type="journal article" date="2021" name="Plant Biotechnol. J.">
        <title>Multi-omics assisted identification of the key and species-specific regulatory components of drought-tolerant mechanisms in Gossypium stocksii.</title>
        <authorList>
            <person name="Yu D."/>
            <person name="Ke L."/>
            <person name="Zhang D."/>
            <person name="Wu Y."/>
            <person name="Sun Y."/>
            <person name="Mei J."/>
            <person name="Sun J."/>
            <person name="Sun Y."/>
        </authorList>
    </citation>
    <scope>NUCLEOTIDE SEQUENCE [LARGE SCALE GENOMIC DNA]</scope>
    <source>
        <strain evidence="2">cv. E1</strain>
        <tissue evidence="1">Leaf</tissue>
    </source>
</reference>
<gene>
    <name evidence="1" type="ORF">J1N35_012647</name>
</gene>
<organism evidence="1 2">
    <name type="scientific">Gossypium stocksii</name>
    <dbReference type="NCBI Taxonomy" id="47602"/>
    <lineage>
        <taxon>Eukaryota</taxon>
        <taxon>Viridiplantae</taxon>
        <taxon>Streptophyta</taxon>
        <taxon>Embryophyta</taxon>
        <taxon>Tracheophyta</taxon>
        <taxon>Spermatophyta</taxon>
        <taxon>Magnoliopsida</taxon>
        <taxon>eudicotyledons</taxon>
        <taxon>Gunneridae</taxon>
        <taxon>Pentapetalae</taxon>
        <taxon>rosids</taxon>
        <taxon>malvids</taxon>
        <taxon>Malvales</taxon>
        <taxon>Malvaceae</taxon>
        <taxon>Malvoideae</taxon>
        <taxon>Gossypium</taxon>
    </lineage>
</organism>
<dbReference type="AlphaFoldDB" id="A0A9D3W4A8"/>